<proteinExistence type="predicted"/>
<dbReference type="GO" id="GO:0043709">
    <property type="term" value="P:cell adhesion involved in single-species biofilm formation"/>
    <property type="evidence" value="ECO:0007669"/>
    <property type="project" value="TreeGrafter"/>
</dbReference>
<dbReference type="SUPFAM" id="SSF55073">
    <property type="entry name" value="Nucleotide cyclase"/>
    <property type="match status" value="1"/>
</dbReference>
<dbReference type="Proteomes" id="UP000471031">
    <property type="component" value="Unassembled WGS sequence"/>
</dbReference>
<name>A0A845LF45_HELGE</name>
<dbReference type="PANTHER" id="PTHR45138">
    <property type="entry name" value="REGULATORY COMPONENTS OF SENSORY TRANSDUCTION SYSTEM"/>
    <property type="match status" value="1"/>
</dbReference>
<dbReference type="PROSITE" id="PS50887">
    <property type="entry name" value="GGDEF"/>
    <property type="match status" value="1"/>
</dbReference>
<dbReference type="SUPFAM" id="SSF55781">
    <property type="entry name" value="GAF domain-like"/>
    <property type="match status" value="1"/>
</dbReference>
<dbReference type="SMART" id="SM00267">
    <property type="entry name" value="GGDEF"/>
    <property type="match status" value="1"/>
</dbReference>
<evidence type="ECO:0000259" key="1">
    <source>
        <dbReference type="PROSITE" id="PS50887"/>
    </source>
</evidence>
<dbReference type="Pfam" id="PF00990">
    <property type="entry name" value="GGDEF"/>
    <property type="match status" value="1"/>
</dbReference>
<dbReference type="InterPro" id="IPR029016">
    <property type="entry name" value="GAF-like_dom_sf"/>
</dbReference>
<dbReference type="AlphaFoldDB" id="A0A845LF45"/>
<dbReference type="Gene3D" id="3.30.70.270">
    <property type="match status" value="1"/>
</dbReference>
<dbReference type="GO" id="GO:1902201">
    <property type="term" value="P:negative regulation of bacterial-type flagellum-dependent cell motility"/>
    <property type="evidence" value="ECO:0007669"/>
    <property type="project" value="TreeGrafter"/>
</dbReference>
<protein>
    <submittedName>
        <fullName evidence="2">Diguanylate cyclase</fullName>
    </submittedName>
</protein>
<dbReference type="InterPro" id="IPR029787">
    <property type="entry name" value="Nucleotide_cyclase"/>
</dbReference>
<dbReference type="InterPro" id="IPR000160">
    <property type="entry name" value="GGDEF_dom"/>
</dbReference>
<dbReference type="InterPro" id="IPR003018">
    <property type="entry name" value="GAF"/>
</dbReference>
<sequence length="422" mass="47521">MEYFIIGTSAVLLLFLTYQWLEGRRQSVHPMDRRQQTASLEQRLAVLEGQVATLTTERDDALRTIESQRMAQEELDELTRQNYILHEINRAINTTVDEGEIVTIILQAMVTLTGAESASIILFEEEDLRIVSHCGFGDGTACLPERPPEGFRDSIAWQVLTSGQPFIHNDPAEYRRYQPSLTHYVASIPLTFIKEVIGCINIHSMGPRYLLTPSKAEILQILGGQAALALKNASMYHQLRRQNEYFAKQAVTDGLTGLHNHRFFQQRLQELLEESVAQERPLTLLLLDIDHFKRCNDTYGHPCGDEILRQIASILRGHLGPQEVAARYGGEEFAVILPAMDLHRGMERGEQIRLAVANFCFQNPDRTLCLNMTVSIGAAEKLTGWGKSQLIEAADRALYRAKGQGRNRVCAAFESEITEEAG</sequence>
<dbReference type="InterPro" id="IPR043128">
    <property type="entry name" value="Rev_trsase/Diguanyl_cyclase"/>
</dbReference>
<dbReference type="OrthoDB" id="9805474at2"/>
<dbReference type="GO" id="GO:0005886">
    <property type="term" value="C:plasma membrane"/>
    <property type="evidence" value="ECO:0007669"/>
    <property type="project" value="TreeGrafter"/>
</dbReference>
<dbReference type="Gene3D" id="3.30.450.40">
    <property type="match status" value="1"/>
</dbReference>
<dbReference type="RefSeq" id="WP_161262089.1">
    <property type="nucleotide sequence ID" value="NZ_JAFBDC010000007.1"/>
</dbReference>
<evidence type="ECO:0000313" key="3">
    <source>
        <dbReference type="Proteomes" id="UP000471031"/>
    </source>
</evidence>
<evidence type="ECO:0000313" key="2">
    <source>
        <dbReference type="EMBL" id="MZP43530.1"/>
    </source>
</evidence>
<dbReference type="CDD" id="cd01949">
    <property type="entry name" value="GGDEF"/>
    <property type="match status" value="1"/>
</dbReference>
<dbReference type="NCBIfam" id="TIGR00254">
    <property type="entry name" value="GGDEF"/>
    <property type="match status" value="1"/>
</dbReference>
<accession>A0A845LF45</accession>
<comment type="caution">
    <text evidence="2">The sequence shown here is derived from an EMBL/GenBank/DDBJ whole genome shotgun (WGS) entry which is preliminary data.</text>
</comment>
<dbReference type="GO" id="GO:0052621">
    <property type="term" value="F:diguanylate cyclase activity"/>
    <property type="evidence" value="ECO:0007669"/>
    <property type="project" value="TreeGrafter"/>
</dbReference>
<gene>
    <name evidence="2" type="ORF">GTO89_10810</name>
</gene>
<reference evidence="2 3" key="1">
    <citation type="submission" date="2020-01" db="EMBL/GenBank/DDBJ databases">
        <title>Whole genome sequence of Heliobacterium gestii DSM 11169.</title>
        <authorList>
            <person name="Kyndt J.A."/>
            <person name="Meyer T.E."/>
        </authorList>
    </citation>
    <scope>NUCLEOTIDE SEQUENCE [LARGE SCALE GENOMIC DNA]</scope>
    <source>
        <strain evidence="2 3">DSM 11169</strain>
    </source>
</reference>
<dbReference type="PANTHER" id="PTHR45138:SF9">
    <property type="entry name" value="DIGUANYLATE CYCLASE DGCM-RELATED"/>
    <property type="match status" value="1"/>
</dbReference>
<dbReference type="InterPro" id="IPR050469">
    <property type="entry name" value="Diguanylate_Cyclase"/>
</dbReference>
<dbReference type="Pfam" id="PF13185">
    <property type="entry name" value="GAF_2"/>
    <property type="match status" value="1"/>
</dbReference>
<dbReference type="SMART" id="SM00065">
    <property type="entry name" value="GAF"/>
    <property type="match status" value="1"/>
</dbReference>
<organism evidence="2 3">
    <name type="scientific">Heliomicrobium gestii</name>
    <name type="common">Heliobacterium gestii</name>
    <dbReference type="NCBI Taxonomy" id="2699"/>
    <lineage>
        <taxon>Bacteria</taxon>
        <taxon>Bacillati</taxon>
        <taxon>Bacillota</taxon>
        <taxon>Clostridia</taxon>
        <taxon>Eubacteriales</taxon>
        <taxon>Heliobacteriaceae</taxon>
        <taxon>Heliomicrobium</taxon>
    </lineage>
</organism>
<dbReference type="EMBL" id="WXEX01000008">
    <property type="protein sequence ID" value="MZP43530.1"/>
    <property type="molecule type" value="Genomic_DNA"/>
</dbReference>
<keyword evidence="3" id="KW-1185">Reference proteome</keyword>
<dbReference type="FunFam" id="3.30.70.270:FF:000001">
    <property type="entry name" value="Diguanylate cyclase domain protein"/>
    <property type="match status" value="1"/>
</dbReference>
<feature type="domain" description="GGDEF" evidence="1">
    <location>
        <begin position="280"/>
        <end position="414"/>
    </location>
</feature>